<evidence type="ECO:0000313" key="1">
    <source>
        <dbReference type="EMBL" id="KAJ5264500.1"/>
    </source>
</evidence>
<gene>
    <name evidence="1" type="ORF">N7505_007293</name>
</gene>
<proteinExistence type="predicted"/>
<comment type="caution">
    <text evidence="1">The sequence shown here is derived from an EMBL/GenBank/DDBJ whole genome shotgun (WGS) entry which is preliminary data.</text>
</comment>
<accession>A0ABQ8WD20</accession>
<organism evidence="1 2">
    <name type="scientific">Penicillium chrysogenum</name>
    <name type="common">Penicillium notatum</name>
    <dbReference type="NCBI Taxonomy" id="5076"/>
    <lineage>
        <taxon>Eukaryota</taxon>
        <taxon>Fungi</taxon>
        <taxon>Dikarya</taxon>
        <taxon>Ascomycota</taxon>
        <taxon>Pezizomycotina</taxon>
        <taxon>Eurotiomycetes</taxon>
        <taxon>Eurotiomycetidae</taxon>
        <taxon>Eurotiales</taxon>
        <taxon>Aspergillaceae</taxon>
        <taxon>Penicillium</taxon>
        <taxon>Penicillium chrysogenum species complex</taxon>
    </lineage>
</organism>
<reference evidence="1 2" key="1">
    <citation type="journal article" date="2023" name="IMA Fungus">
        <title>Comparative genomic study of the Penicillium genus elucidates a diverse pangenome and 15 lateral gene transfer events.</title>
        <authorList>
            <person name="Petersen C."/>
            <person name="Sorensen T."/>
            <person name="Nielsen M.R."/>
            <person name="Sondergaard T.E."/>
            <person name="Sorensen J.L."/>
            <person name="Fitzpatrick D.A."/>
            <person name="Frisvad J.C."/>
            <person name="Nielsen K.L."/>
        </authorList>
    </citation>
    <scope>NUCLEOTIDE SEQUENCE [LARGE SCALE GENOMIC DNA]</scope>
    <source>
        <strain evidence="1 2">IBT 3361</strain>
    </source>
</reference>
<evidence type="ECO:0000313" key="2">
    <source>
        <dbReference type="Proteomes" id="UP001220256"/>
    </source>
</evidence>
<keyword evidence="2" id="KW-1185">Reference proteome</keyword>
<sequence length="530" mass="58168">MGFCGSLYESAFVYVLAVLGRTSYGWKDTHSYPPILLKILKIARFIVLHKALLLDPYMDNLIASFRGQFNNPALFAETPFNEPTYILSGIPGCVTWTSEDRILYKDIHFTMRDFRAFIHGLVHALRRILYDELLICEAEALPPIPWDTLVDDPAQGQAGWSFLKDPRTKLPVTGSEWMMTRVSREAKLQRLFLDPRKGLFRTTTIRSYLRAVVRFREKLSVAVHLTGGQPARAPELLSADLPVATRIPASSLPPTLARFPLSHPSLSHPSSSRGERVSLNTVLVAGPAIPVVTQDSLFSSSLDLGLGTYLGLGRRRLYFSSPVSSLFFILLSSPGGRVSLNTVLVAGPAIPVVTQDSLFSSSLDLGLGTYLGLGRRRLYFSSPVSSLFFILLSSPGERVSLNTVLVAGPAIPVVTQDSLFSSSLDLGLGTYLGLGRRRLYFSSPVSSLFFILLSSPGGRVSLNTVLVAGPAIPVVTQDSLFSSSLDLGLGTYLGLGRRRLYFFTPISSLFFFNLPYTSLGCSQCMRGRCY</sequence>
<protein>
    <submittedName>
        <fullName evidence="1">Uncharacterized protein</fullName>
    </submittedName>
</protein>
<dbReference type="Proteomes" id="UP001220256">
    <property type="component" value="Unassembled WGS sequence"/>
</dbReference>
<name>A0ABQ8WD20_PENCH</name>
<dbReference type="EMBL" id="JAPVEB010000004">
    <property type="protein sequence ID" value="KAJ5264500.1"/>
    <property type="molecule type" value="Genomic_DNA"/>
</dbReference>